<dbReference type="AlphaFoldDB" id="A0A3D8R920"/>
<name>A0A3D8R920_9HELO</name>
<dbReference type="Proteomes" id="UP000256328">
    <property type="component" value="Unassembled WGS sequence"/>
</dbReference>
<keyword evidence="2" id="KW-1185">Reference proteome</keyword>
<comment type="caution">
    <text evidence="1">The sequence shown here is derived from an EMBL/GenBank/DDBJ whole genome shotgun (WGS) entry which is preliminary data.</text>
</comment>
<reference evidence="1 2" key="1">
    <citation type="journal article" date="2018" name="IMA Fungus">
        <title>IMA Genome-F 9: Draft genome sequence of Annulohypoxylon stygium, Aspergillus mulundensis, Berkeleyomyces basicola (syn. Thielaviopsis basicola), Ceratocystis smalleyi, two Cercospora beticola strains, Coleophoma cylindrospora, Fusarium fracticaudum, Phialophora cf. hyalina, and Morchella septimelata.</title>
        <authorList>
            <person name="Wingfield B.D."/>
            <person name="Bills G.F."/>
            <person name="Dong Y."/>
            <person name="Huang W."/>
            <person name="Nel W.J."/>
            <person name="Swalarsk-Parry B.S."/>
            <person name="Vaghefi N."/>
            <person name="Wilken P.M."/>
            <person name="An Z."/>
            <person name="de Beer Z.W."/>
            <person name="De Vos L."/>
            <person name="Chen L."/>
            <person name="Duong T.A."/>
            <person name="Gao Y."/>
            <person name="Hammerbacher A."/>
            <person name="Kikkert J.R."/>
            <person name="Li Y."/>
            <person name="Li H."/>
            <person name="Li K."/>
            <person name="Li Q."/>
            <person name="Liu X."/>
            <person name="Ma X."/>
            <person name="Naidoo K."/>
            <person name="Pethybridge S.J."/>
            <person name="Sun J."/>
            <person name="Steenkamp E.T."/>
            <person name="van der Nest M.A."/>
            <person name="van Wyk S."/>
            <person name="Wingfield M.J."/>
            <person name="Xiong C."/>
            <person name="Yue Q."/>
            <person name="Zhang X."/>
        </authorList>
    </citation>
    <scope>NUCLEOTIDE SEQUENCE [LARGE SCALE GENOMIC DNA]</scope>
    <source>
        <strain evidence="1 2">BP5796</strain>
    </source>
</reference>
<organism evidence="1 2">
    <name type="scientific">Coleophoma crateriformis</name>
    <dbReference type="NCBI Taxonomy" id="565419"/>
    <lineage>
        <taxon>Eukaryota</taxon>
        <taxon>Fungi</taxon>
        <taxon>Dikarya</taxon>
        <taxon>Ascomycota</taxon>
        <taxon>Pezizomycotina</taxon>
        <taxon>Leotiomycetes</taxon>
        <taxon>Helotiales</taxon>
        <taxon>Dermateaceae</taxon>
        <taxon>Coleophoma</taxon>
    </lineage>
</organism>
<evidence type="ECO:0000313" key="2">
    <source>
        <dbReference type="Proteomes" id="UP000256328"/>
    </source>
</evidence>
<evidence type="ECO:0000313" key="1">
    <source>
        <dbReference type="EMBL" id="RDW70381.1"/>
    </source>
</evidence>
<sequence>MEDMEPVVARDAGWNYLDTASLGTAPKRVTQKTVLGKSAHYNLKWCGNDDTAAAASLPDLAGWAGR</sequence>
<gene>
    <name evidence="1" type="ORF">BP5796_08778</name>
</gene>
<dbReference type="EMBL" id="PDLN01000012">
    <property type="protein sequence ID" value="RDW70381.1"/>
    <property type="molecule type" value="Genomic_DNA"/>
</dbReference>
<accession>A0A3D8R920</accession>
<protein>
    <submittedName>
        <fullName evidence="1">Uncharacterized protein</fullName>
    </submittedName>
</protein>
<proteinExistence type="predicted"/>